<proteinExistence type="predicted"/>
<evidence type="ECO:0000256" key="1">
    <source>
        <dbReference type="ARBA" id="ARBA00004651"/>
    </source>
</evidence>
<feature type="transmembrane region" description="Helical" evidence="11">
    <location>
        <begin position="67"/>
        <end position="86"/>
    </location>
</feature>
<dbReference type="STRING" id="1077974.GOEFS_039_00060"/>
<keyword evidence="5 9" id="KW-0547">Nucleotide-binding</keyword>
<evidence type="ECO:0000256" key="11">
    <source>
        <dbReference type="SAM" id="Phobius"/>
    </source>
</evidence>
<keyword evidence="7 11" id="KW-1133">Transmembrane helix</keyword>
<dbReference type="NCBIfam" id="TIGR03925">
    <property type="entry name" value="T7SS_EccC_b"/>
    <property type="match status" value="1"/>
</dbReference>
<evidence type="ECO:0000256" key="9">
    <source>
        <dbReference type="PROSITE-ProRule" id="PRU00289"/>
    </source>
</evidence>
<dbReference type="Pfam" id="PF01580">
    <property type="entry name" value="FtsK_SpoIIIE"/>
    <property type="match status" value="2"/>
</dbReference>
<dbReference type="RefSeq" id="WP_007317109.1">
    <property type="nucleotide sequence ID" value="NZ_BAEH01000039.1"/>
</dbReference>
<feature type="binding site" evidence="9">
    <location>
        <begin position="506"/>
        <end position="513"/>
    </location>
    <ligand>
        <name>ATP</name>
        <dbReference type="ChEBI" id="CHEBI:30616"/>
    </ligand>
</feature>
<feature type="domain" description="FtsK" evidence="12">
    <location>
        <begin position="846"/>
        <end position="1035"/>
    </location>
</feature>
<keyword evidence="3 11" id="KW-0812">Transmembrane</keyword>
<dbReference type="InterPro" id="IPR023837">
    <property type="entry name" value="EccCb-like_Actinobacteria"/>
</dbReference>
<dbReference type="InterPro" id="IPR027417">
    <property type="entry name" value="P-loop_NTPase"/>
</dbReference>
<accession>H0QY71</accession>
<dbReference type="OrthoDB" id="9807790at2"/>
<dbReference type="PROSITE" id="PS50901">
    <property type="entry name" value="FTSK"/>
    <property type="match status" value="3"/>
</dbReference>
<evidence type="ECO:0000313" key="14">
    <source>
        <dbReference type="Proteomes" id="UP000035034"/>
    </source>
</evidence>
<sequence>MAARVIHRPARTRVDPLPKKPLDVSAPPTIDDPSSVQEGIVLRLAMPLMAGGGMMLMMASTGNKLRMVAGIGFIVVALLMGLTMYLRSKTGHRKRAEMQRTTYIKFLTRLKKDLQPEIQLQREVQLRLHPAPNELLSLISNPARLYERRRWDPDFGMVRVGTGAGPLARDVNYSEGGDPAAEVDQISVAHLERTKAIFDRIDGIPLCVELSGTVSIIGSTEACESLIRAALTQYLALHAPEDAAVHLCIGSDPSMHNWIKFAPHLLEEGGFDGPVHRRRATTNHPDLHASLSQLIAERAADAERHGRIGHPPLASPFIVIVVNLDDANGQQPLALFPPGISPATVGICVLTHTRRRITEPSEITCRVEVSDDGQVTVEDPNSIDDNPRRASMAAEARTRRLIMGASKGSVDRMTPSLANAIAHELASVRLAAEESAEAPLESTVTIEKLLRLDDIGRFDPIDIWRHRPLADFLKVPFGIDTNGNQVFLDLKESALEGHGPHGLCIGATGSGKSEVLRTLVLAQAINHPPERLAFILVDYKGGAAFNGLDILPHTAAMVDNLGDSDGLVDRLHDAMSGEMQRRQRVLQAAGAKNIYDYNDRRDAGAELEPLPNLLVIIDEFGEILVQKPEFLDLFVQIGRIGRSIGIHLLLASQRLEEGRLRGLESHLSYRICLRTFSAVESRIVIGTVDAHELPALPGSGYLKVDPDVYVRFKAAYVSGRYEPLEERVSFDLPPLAMPYGIRNTTGEWLRNQQELYTAVMKAETDQREESPFDKIALEVAAERMGQVGRKVKQIWLPPLRDDLSLTDVVGNLTATADRGLQVADTSTHSKLRFPIGTVDDPAEQWQGTFYVDTAASNVLILGAPQTGKTTTARAMVMGSAVTHTPRQVAWYVIDAASTLMGDLEGLPHVGGVATRFDPDKIRRAVAETTYELARREELFVQYRISSIGQMRRMVAEGAIPEITVADRYLMIDGWATFNTEYETLVASVTDIAVRGLGYGLHVIIVANRLADLRTNLNTNLSTMIEHRLANAVDSMISRPLQNRIGAKEYGRVITPTVKLAQIINATGERVERSIEQIRSAWRGAKAPIIRMLPERITYSELTSGVPAKTAPVILGIDEATLSPLHLDILGDDPHLTIFGEGESGKTNLLRAVVGDIVARRGAAGTNIVVIDPRRSLLDAVPQPPLVSYDTTREQAATTFERLHKFLSSRLPGNDVTPAQLRSRSWWTGPEVFVIVDDYDLLVPTTMTPNPLSALIPLIPHARDIGLHVIITRKTSGLSRALFDPVLTGLRDNGGASILLSGDRSEGQIFTKVYLQSEPPGRGRLIRRGNPPQRAQYTYWPEEQRITATAANALPNLDGVGHGTDSEGSVSG</sequence>
<evidence type="ECO:0000256" key="3">
    <source>
        <dbReference type="ARBA" id="ARBA00022692"/>
    </source>
</evidence>
<dbReference type="PANTHER" id="PTHR22683:SF1">
    <property type="entry name" value="TYPE VII SECRETION SYSTEM PROTEIN ESSC"/>
    <property type="match status" value="1"/>
</dbReference>
<keyword evidence="14" id="KW-1185">Reference proteome</keyword>
<dbReference type="SMART" id="SM00382">
    <property type="entry name" value="AAA"/>
    <property type="match status" value="3"/>
</dbReference>
<feature type="domain" description="FtsK" evidence="12">
    <location>
        <begin position="1121"/>
        <end position="1308"/>
    </location>
</feature>
<feature type="compositionally biased region" description="Basic and acidic residues" evidence="10">
    <location>
        <begin position="12"/>
        <end position="22"/>
    </location>
</feature>
<feature type="binding site" evidence="9">
    <location>
        <begin position="862"/>
        <end position="869"/>
    </location>
    <ligand>
        <name>ATP</name>
        <dbReference type="ChEBI" id="CHEBI:30616"/>
    </ligand>
</feature>
<dbReference type="NCBIfam" id="TIGR03924">
    <property type="entry name" value="T7SS_EccC_a"/>
    <property type="match status" value="1"/>
</dbReference>
<evidence type="ECO:0000313" key="13">
    <source>
        <dbReference type="EMBL" id="GAB17772.1"/>
    </source>
</evidence>
<feature type="binding site" evidence="9">
    <location>
        <begin position="1139"/>
        <end position="1146"/>
    </location>
    <ligand>
        <name>ATP</name>
        <dbReference type="ChEBI" id="CHEBI:30616"/>
    </ligand>
</feature>
<evidence type="ECO:0000256" key="10">
    <source>
        <dbReference type="SAM" id="MobiDB-lite"/>
    </source>
</evidence>
<comment type="subcellular location">
    <subcellularLocation>
        <location evidence="1">Cell membrane</location>
        <topology evidence="1">Multi-pass membrane protein</topology>
    </subcellularLocation>
</comment>
<feature type="compositionally biased region" description="Basic residues" evidence="10">
    <location>
        <begin position="1"/>
        <end position="11"/>
    </location>
</feature>
<dbReference type="GO" id="GO:0005886">
    <property type="term" value="C:plasma membrane"/>
    <property type="evidence" value="ECO:0007669"/>
    <property type="project" value="UniProtKB-SubCell"/>
</dbReference>
<dbReference type="InterPro" id="IPR002543">
    <property type="entry name" value="FtsK_dom"/>
</dbReference>
<dbReference type="EMBL" id="BAEH01000039">
    <property type="protein sequence ID" value="GAB17772.1"/>
    <property type="molecule type" value="Genomic_DNA"/>
</dbReference>
<organism evidence="13 14">
    <name type="scientific">Gordonia effusa NBRC 100432</name>
    <dbReference type="NCBI Taxonomy" id="1077974"/>
    <lineage>
        <taxon>Bacteria</taxon>
        <taxon>Bacillati</taxon>
        <taxon>Actinomycetota</taxon>
        <taxon>Actinomycetes</taxon>
        <taxon>Mycobacteriales</taxon>
        <taxon>Gordoniaceae</taxon>
        <taxon>Gordonia</taxon>
    </lineage>
</organism>
<reference evidence="13 14" key="1">
    <citation type="submission" date="2011-12" db="EMBL/GenBank/DDBJ databases">
        <title>Whole genome shotgun sequence of Gordonia effusa NBRC 100432.</title>
        <authorList>
            <person name="Yoshida I."/>
            <person name="Takarada H."/>
            <person name="Hosoyama A."/>
            <person name="Tsuchikane K."/>
            <person name="Katsumata H."/>
            <person name="Yamazaki S."/>
            <person name="Fujita N."/>
        </authorList>
    </citation>
    <scope>NUCLEOTIDE SEQUENCE [LARGE SCALE GENOMIC DNA]</scope>
    <source>
        <strain evidence="13 14">NBRC 100432</strain>
    </source>
</reference>
<protein>
    <submittedName>
        <fullName evidence="13">FtsK/SpoIIIE family protein</fullName>
    </submittedName>
</protein>
<keyword evidence="6 9" id="KW-0067">ATP-binding</keyword>
<evidence type="ECO:0000256" key="5">
    <source>
        <dbReference type="ARBA" id="ARBA00022741"/>
    </source>
</evidence>
<evidence type="ECO:0000259" key="12">
    <source>
        <dbReference type="PROSITE" id="PS50901"/>
    </source>
</evidence>
<dbReference type="GO" id="GO:0005524">
    <property type="term" value="F:ATP binding"/>
    <property type="evidence" value="ECO:0007669"/>
    <property type="project" value="UniProtKB-UniRule"/>
</dbReference>
<keyword evidence="4" id="KW-0677">Repeat</keyword>
<keyword evidence="2" id="KW-1003">Cell membrane</keyword>
<comment type="caution">
    <text evidence="13">The sequence shown here is derived from an EMBL/GenBank/DDBJ whole genome shotgun (WGS) entry which is preliminary data.</text>
</comment>
<evidence type="ECO:0000256" key="2">
    <source>
        <dbReference type="ARBA" id="ARBA00022475"/>
    </source>
</evidence>
<evidence type="ECO:0000256" key="7">
    <source>
        <dbReference type="ARBA" id="ARBA00022989"/>
    </source>
</evidence>
<dbReference type="InterPro" id="IPR050206">
    <property type="entry name" value="FtsK/SpoIIIE/SftA"/>
</dbReference>
<feature type="domain" description="FtsK" evidence="12">
    <location>
        <begin position="483"/>
        <end position="682"/>
    </location>
</feature>
<gene>
    <name evidence="13" type="ORF">GOEFS_039_00060</name>
</gene>
<dbReference type="Proteomes" id="UP000035034">
    <property type="component" value="Unassembled WGS sequence"/>
</dbReference>
<evidence type="ECO:0000256" key="6">
    <source>
        <dbReference type="ARBA" id="ARBA00022840"/>
    </source>
</evidence>
<evidence type="ECO:0000256" key="4">
    <source>
        <dbReference type="ARBA" id="ARBA00022737"/>
    </source>
</evidence>
<dbReference type="eggNOG" id="COG1674">
    <property type="taxonomic scope" value="Bacteria"/>
</dbReference>
<evidence type="ECO:0000256" key="8">
    <source>
        <dbReference type="ARBA" id="ARBA00023136"/>
    </source>
</evidence>
<dbReference type="SUPFAM" id="SSF52540">
    <property type="entry name" value="P-loop containing nucleoside triphosphate hydrolases"/>
    <property type="match status" value="3"/>
</dbReference>
<dbReference type="InterPro" id="IPR023836">
    <property type="entry name" value="EccCa-like_Actinobacteria"/>
</dbReference>
<feature type="region of interest" description="Disordered" evidence="10">
    <location>
        <begin position="1"/>
        <end position="31"/>
    </location>
</feature>
<dbReference type="GO" id="GO:0003677">
    <property type="term" value="F:DNA binding"/>
    <property type="evidence" value="ECO:0007669"/>
    <property type="project" value="InterPro"/>
</dbReference>
<dbReference type="PANTHER" id="PTHR22683">
    <property type="entry name" value="SPORULATION PROTEIN RELATED"/>
    <property type="match status" value="1"/>
</dbReference>
<name>H0QY71_9ACTN</name>
<dbReference type="Gene3D" id="3.40.50.300">
    <property type="entry name" value="P-loop containing nucleotide triphosphate hydrolases"/>
    <property type="match status" value="3"/>
</dbReference>
<keyword evidence="8 11" id="KW-0472">Membrane</keyword>
<dbReference type="InterPro" id="IPR003593">
    <property type="entry name" value="AAA+_ATPase"/>
</dbReference>